<keyword evidence="2" id="KW-1133">Transmembrane helix</keyword>
<evidence type="ECO:0000313" key="4">
    <source>
        <dbReference type="Proteomes" id="UP001224775"/>
    </source>
</evidence>
<name>A0AAD9D4H1_9STRA</name>
<dbReference type="SUPFAM" id="SSF53474">
    <property type="entry name" value="alpha/beta-Hydrolases"/>
    <property type="match status" value="1"/>
</dbReference>
<feature type="region of interest" description="Disordered" evidence="1">
    <location>
        <begin position="354"/>
        <end position="413"/>
    </location>
</feature>
<reference evidence="3" key="1">
    <citation type="submission" date="2023-06" db="EMBL/GenBank/DDBJ databases">
        <title>Survivors Of The Sea: Transcriptome response of Skeletonema marinoi to long-term dormancy.</title>
        <authorList>
            <person name="Pinder M.I.M."/>
            <person name="Kourtchenko O."/>
            <person name="Robertson E.K."/>
            <person name="Larsson T."/>
            <person name="Maumus F."/>
            <person name="Osuna-Cruz C.M."/>
            <person name="Vancaester E."/>
            <person name="Stenow R."/>
            <person name="Vandepoele K."/>
            <person name="Ploug H."/>
            <person name="Bruchert V."/>
            <person name="Godhe A."/>
            <person name="Topel M."/>
        </authorList>
    </citation>
    <scope>NUCLEOTIDE SEQUENCE</scope>
    <source>
        <strain evidence="3">R05AC</strain>
    </source>
</reference>
<feature type="compositionally biased region" description="Gly residues" evidence="1">
    <location>
        <begin position="369"/>
        <end position="379"/>
    </location>
</feature>
<feature type="compositionally biased region" description="Basic and acidic residues" evidence="1">
    <location>
        <begin position="357"/>
        <end position="368"/>
    </location>
</feature>
<sequence length="707" mass="76360">MVSSEQDAQSANNMSVARQHVTSRREIRQYGSETGDCFYMYYDTSKCGNGNKCPLYIYVDGTENAADIDERDSTYMIEMAQRGYIAVTVDYDDAAIKYTDGCDSFHEKSKKIFDASVTGSVLHQLCYENSFGHRDHIPVDCQLGVVVSGWSQGSHVASLAGNYAPSLITAGLFWGNGNYNTACMLSSTCMLCAVTDVSCMNSNYVSLPKEMRRNISGDRDTFFGACTESWGANNRENVIDQLRAVSGYSCSSTRNNCFRQNFNKAGYFVIPEKGHNFMDVSATSEFMEPETPWGLPSNLDWLAEQGRVSSPSGVCSGNSGITAGNPCSESSECECGRWLQASESDTEDAMLTLTKSDSSHRGLPKNDNKGGGGGGGGGKPNPSPTPPVTPVPTTSAPTDAPSPQAATADNNDAKKASAAALAAQLLAQEQMMYDEDDLTSFTPQKLEEDDRIAAAASKAGFSLTNNNNDNTELNDDGTQLEDLFDSREFLQRKREKQMEDQTKVGKPSSVIPTKNKIKRSDVAAYTKLLEMDPLADEDSSYFEDENEGKIGIIQALLGDVEPGVGTDTDEASNMSGNRVQKKTSFLGIGSGPLQVGHFIGALGVVLMAFVEYPGFPLTDLPSQLRGALQGGLATIYGINLVMAVIAALSAPGRNQPALLWGAKTFAVGGIAYDQLMQIPTPKELEERAKKEAEMNKLRGRGSRRSRM</sequence>
<feature type="region of interest" description="Disordered" evidence="1">
    <location>
        <begin position="307"/>
        <end position="329"/>
    </location>
</feature>
<dbReference type="EMBL" id="JATAAI010000045">
    <property type="protein sequence ID" value="KAK1733691.1"/>
    <property type="molecule type" value="Genomic_DNA"/>
</dbReference>
<dbReference type="Gene3D" id="3.40.50.1820">
    <property type="entry name" value="alpha/beta hydrolase"/>
    <property type="match status" value="1"/>
</dbReference>
<feature type="compositionally biased region" description="Polar residues" evidence="1">
    <location>
        <begin position="1"/>
        <end position="16"/>
    </location>
</feature>
<feature type="compositionally biased region" description="Pro residues" evidence="1">
    <location>
        <begin position="381"/>
        <end position="390"/>
    </location>
</feature>
<keyword evidence="4" id="KW-1185">Reference proteome</keyword>
<dbReference type="Proteomes" id="UP001224775">
    <property type="component" value="Unassembled WGS sequence"/>
</dbReference>
<dbReference type="InterPro" id="IPR029058">
    <property type="entry name" value="AB_hydrolase_fold"/>
</dbReference>
<accession>A0AAD9D4H1</accession>
<gene>
    <name evidence="3" type="ORF">QTG54_015546</name>
</gene>
<evidence type="ECO:0000256" key="1">
    <source>
        <dbReference type="SAM" id="MobiDB-lite"/>
    </source>
</evidence>
<evidence type="ECO:0000256" key="2">
    <source>
        <dbReference type="SAM" id="Phobius"/>
    </source>
</evidence>
<evidence type="ECO:0000313" key="3">
    <source>
        <dbReference type="EMBL" id="KAK1733691.1"/>
    </source>
</evidence>
<feature type="compositionally biased region" description="Low complexity" evidence="1">
    <location>
        <begin position="391"/>
        <end position="413"/>
    </location>
</feature>
<feature type="region of interest" description="Disordered" evidence="1">
    <location>
        <begin position="1"/>
        <end position="23"/>
    </location>
</feature>
<proteinExistence type="predicted"/>
<feature type="transmembrane region" description="Helical" evidence="2">
    <location>
        <begin position="585"/>
        <end position="610"/>
    </location>
</feature>
<dbReference type="AlphaFoldDB" id="A0AAD9D4H1"/>
<feature type="transmembrane region" description="Helical" evidence="2">
    <location>
        <begin position="630"/>
        <end position="650"/>
    </location>
</feature>
<protein>
    <submittedName>
        <fullName evidence="3">Uncharacterized protein</fullName>
    </submittedName>
</protein>
<organism evidence="3 4">
    <name type="scientific">Skeletonema marinoi</name>
    <dbReference type="NCBI Taxonomy" id="267567"/>
    <lineage>
        <taxon>Eukaryota</taxon>
        <taxon>Sar</taxon>
        <taxon>Stramenopiles</taxon>
        <taxon>Ochrophyta</taxon>
        <taxon>Bacillariophyta</taxon>
        <taxon>Coscinodiscophyceae</taxon>
        <taxon>Thalassiosirophycidae</taxon>
        <taxon>Thalassiosirales</taxon>
        <taxon>Skeletonemataceae</taxon>
        <taxon>Skeletonema</taxon>
        <taxon>Skeletonema marinoi-dohrnii complex</taxon>
    </lineage>
</organism>
<keyword evidence="2" id="KW-0812">Transmembrane</keyword>
<keyword evidence="2" id="KW-0472">Membrane</keyword>
<comment type="caution">
    <text evidence="3">The sequence shown here is derived from an EMBL/GenBank/DDBJ whole genome shotgun (WGS) entry which is preliminary data.</text>
</comment>